<dbReference type="PANTHER" id="PTHR11412:SF171">
    <property type="entry name" value="PREGNANCY ZONE PROTEIN-LIKE PROTEIN"/>
    <property type="match status" value="1"/>
</dbReference>
<dbReference type="Gene3D" id="1.50.10.20">
    <property type="match status" value="1"/>
</dbReference>
<comment type="caution">
    <text evidence="3">The sequence shown here is derived from an EMBL/GenBank/DDBJ whole genome shotgun (WGS) entry which is preliminary data.</text>
</comment>
<feature type="compositionally biased region" description="Basic and acidic residues" evidence="1">
    <location>
        <begin position="16"/>
        <end position="37"/>
    </location>
</feature>
<name>A0AAV4CXI2_9GAST</name>
<dbReference type="Proteomes" id="UP000735302">
    <property type="component" value="Unassembled WGS sequence"/>
</dbReference>
<dbReference type="AlphaFoldDB" id="A0AAV4CXI2"/>
<feature type="region of interest" description="Disordered" evidence="1">
    <location>
        <begin position="1"/>
        <end position="37"/>
    </location>
</feature>
<gene>
    <name evidence="3" type="ORF">PoB_006306800</name>
</gene>
<protein>
    <submittedName>
        <fullName evidence="3">Alpha-2-macroglobulin-like protein</fullName>
    </submittedName>
</protein>
<evidence type="ECO:0000313" key="4">
    <source>
        <dbReference type="Proteomes" id="UP000735302"/>
    </source>
</evidence>
<evidence type="ECO:0000313" key="3">
    <source>
        <dbReference type="EMBL" id="GFO36563.1"/>
    </source>
</evidence>
<organism evidence="3 4">
    <name type="scientific">Plakobranchus ocellatus</name>
    <dbReference type="NCBI Taxonomy" id="259542"/>
    <lineage>
        <taxon>Eukaryota</taxon>
        <taxon>Metazoa</taxon>
        <taxon>Spiralia</taxon>
        <taxon>Lophotrochozoa</taxon>
        <taxon>Mollusca</taxon>
        <taxon>Gastropoda</taxon>
        <taxon>Heterobranchia</taxon>
        <taxon>Euthyneura</taxon>
        <taxon>Panpulmonata</taxon>
        <taxon>Sacoglossa</taxon>
        <taxon>Placobranchoidea</taxon>
        <taxon>Plakobranchidae</taxon>
        <taxon>Plakobranchus</taxon>
    </lineage>
</organism>
<dbReference type="InterPro" id="IPR008930">
    <property type="entry name" value="Terpenoid_cyclase/PrenylTrfase"/>
</dbReference>
<feature type="domain" description="Alpha-macroglobulin-like TED" evidence="2">
    <location>
        <begin position="40"/>
        <end position="181"/>
    </location>
</feature>
<keyword evidence="4" id="KW-1185">Reference proteome</keyword>
<sequence length="449" mass="49514">MFRVSEQEGLLTPELLQEKEKHTNEKNAMRNERNLDREDKTKLVDRTISLGIKCMNHELRAHKNGLDPYTLALVTLANMKYNAGSADAKFAFKTLHGKARKDGKHMYWRRSKRHPLATNTGFHRAAASAEVEMTSYALMSYLHFSPVEAEKIAMWLSRQRNSLGGFASTQDTVVALDALYQFAASAYPRNPADLNVTLMFDSRGAQTKVEFRVSEGETNTRLQSRTAPILFLPCTMHIATSGTGCALVQNPSPTSHIVFPAPISHCPLYTFHVPALAYQLPSPTSASHFSHPSSLAYHLPHPPPASHTPALAYHHPGPTYPHPPPVSHIPALAYHLPHLSPASHIPVLAYHLSYPPPASHIPALAYHLPYPPLTCHTPALAYHLPYPPPASHNPVLAYHLPCLPPTSPIPALAYHLPYPPPASHLSALAYHLPSFGSHISALSHSPLFF</sequence>
<dbReference type="PANTHER" id="PTHR11412">
    <property type="entry name" value="MACROGLOBULIN / COMPLEMENT"/>
    <property type="match status" value="1"/>
</dbReference>
<accession>A0AAV4CXI2</accession>
<dbReference type="InterPro" id="IPR011626">
    <property type="entry name" value="Alpha-macroglobulin_TED"/>
</dbReference>
<dbReference type="Pfam" id="PF07678">
    <property type="entry name" value="TED_complement"/>
    <property type="match status" value="1"/>
</dbReference>
<dbReference type="EMBL" id="BLXT01007071">
    <property type="protein sequence ID" value="GFO36563.1"/>
    <property type="molecule type" value="Genomic_DNA"/>
</dbReference>
<dbReference type="GO" id="GO:0005615">
    <property type="term" value="C:extracellular space"/>
    <property type="evidence" value="ECO:0007669"/>
    <property type="project" value="InterPro"/>
</dbReference>
<dbReference type="InterPro" id="IPR050473">
    <property type="entry name" value="A2M/Complement_sys"/>
</dbReference>
<evidence type="ECO:0000259" key="2">
    <source>
        <dbReference type="Pfam" id="PF07678"/>
    </source>
</evidence>
<proteinExistence type="predicted"/>
<reference evidence="3 4" key="1">
    <citation type="journal article" date="2021" name="Elife">
        <title>Chloroplast acquisition without the gene transfer in kleptoplastic sea slugs, Plakobranchus ocellatus.</title>
        <authorList>
            <person name="Maeda T."/>
            <person name="Takahashi S."/>
            <person name="Yoshida T."/>
            <person name="Shimamura S."/>
            <person name="Takaki Y."/>
            <person name="Nagai Y."/>
            <person name="Toyoda A."/>
            <person name="Suzuki Y."/>
            <person name="Arimoto A."/>
            <person name="Ishii H."/>
            <person name="Satoh N."/>
            <person name="Nishiyama T."/>
            <person name="Hasebe M."/>
            <person name="Maruyama T."/>
            <person name="Minagawa J."/>
            <person name="Obokata J."/>
            <person name="Shigenobu S."/>
        </authorList>
    </citation>
    <scope>NUCLEOTIDE SEQUENCE [LARGE SCALE GENOMIC DNA]</scope>
</reference>
<evidence type="ECO:0000256" key="1">
    <source>
        <dbReference type="SAM" id="MobiDB-lite"/>
    </source>
</evidence>
<dbReference type="SUPFAM" id="SSF48239">
    <property type="entry name" value="Terpenoid cyclases/Protein prenyltransferases"/>
    <property type="match status" value="1"/>
</dbReference>